<keyword evidence="2" id="KW-0805">Transcription regulation</keyword>
<evidence type="ECO:0000259" key="6">
    <source>
        <dbReference type="PROSITE" id="PS50937"/>
    </source>
</evidence>
<gene>
    <name evidence="7" type="ORF">I6G47_21645</name>
    <name evidence="8" type="ORF">SAMN05421547_10348</name>
</gene>
<dbReference type="PROSITE" id="PS00552">
    <property type="entry name" value="HTH_MERR_1"/>
    <property type="match status" value="1"/>
</dbReference>
<dbReference type="Proteomes" id="UP000595064">
    <property type="component" value="Chromosome"/>
</dbReference>
<keyword evidence="5" id="KW-0175">Coiled coil</keyword>
<dbReference type="GO" id="GO:0003677">
    <property type="term" value="F:DNA binding"/>
    <property type="evidence" value="ECO:0007669"/>
    <property type="project" value="UniProtKB-KW"/>
</dbReference>
<dbReference type="PANTHER" id="PTHR30204">
    <property type="entry name" value="REDOX-CYCLING DRUG-SENSING TRANSCRIPTIONAL ACTIVATOR SOXR"/>
    <property type="match status" value="1"/>
</dbReference>
<dbReference type="InterPro" id="IPR009061">
    <property type="entry name" value="DNA-bd_dom_put_sf"/>
</dbReference>
<keyword evidence="1" id="KW-0678">Repressor</keyword>
<dbReference type="GO" id="GO:0003700">
    <property type="term" value="F:DNA-binding transcription factor activity"/>
    <property type="evidence" value="ECO:0007669"/>
    <property type="project" value="InterPro"/>
</dbReference>
<evidence type="ECO:0000256" key="4">
    <source>
        <dbReference type="ARBA" id="ARBA00023163"/>
    </source>
</evidence>
<proteinExistence type="predicted"/>
<dbReference type="InterPro" id="IPR047057">
    <property type="entry name" value="MerR_fam"/>
</dbReference>
<evidence type="ECO:0000313" key="10">
    <source>
        <dbReference type="Proteomes" id="UP000595064"/>
    </source>
</evidence>
<evidence type="ECO:0000256" key="5">
    <source>
        <dbReference type="SAM" id="Coils"/>
    </source>
</evidence>
<evidence type="ECO:0000256" key="3">
    <source>
        <dbReference type="ARBA" id="ARBA00023125"/>
    </source>
</evidence>
<dbReference type="Pfam" id="PF13411">
    <property type="entry name" value="MerR_1"/>
    <property type="match status" value="1"/>
</dbReference>
<reference evidence="7 10" key="2">
    <citation type="submission" date="2020-12" db="EMBL/GenBank/DDBJ databases">
        <title>FDA dAtabase for Regulatory Grade micrObial Sequences (FDA-ARGOS): Supporting development and validation of Infectious Disease Dx tests.</title>
        <authorList>
            <person name="Sproer C."/>
            <person name="Gronow S."/>
            <person name="Severitt S."/>
            <person name="Schroder I."/>
            <person name="Tallon L."/>
            <person name="Sadzewicz L."/>
            <person name="Zhao X."/>
            <person name="Boylan J."/>
            <person name="Ott S."/>
            <person name="Bowen H."/>
            <person name="Vavikolanu K."/>
            <person name="Mehta A."/>
            <person name="Aluvathingal J."/>
            <person name="Nadendla S."/>
            <person name="Lowell S."/>
            <person name="Myers T."/>
            <person name="Yan Y."/>
            <person name="Sichtig H."/>
        </authorList>
    </citation>
    <scope>NUCLEOTIDE SEQUENCE [LARGE SCALE GENOMIC DNA]</scope>
    <source>
        <strain evidence="7 10">FDAARGOS_890</strain>
    </source>
</reference>
<dbReference type="PRINTS" id="PR00040">
    <property type="entry name" value="HTHMERR"/>
</dbReference>
<name>A0A1H3HW37_9BURK</name>
<feature type="coiled-coil region" evidence="5">
    <location>
        <begin position="88"/>
        <end position="115"/>
    </location>
</feature>
<dbReference type="GeneID" id="94689284"/>
<keyword evidence="4" id="KW-0804">Transcription</keyword>
<feature type="domain" description="HTH merR-type" evidence="6">
    <location>
        <begin position="1"/>
        <end position="68"/>
    </location>
</feature>
<dbReference type="Proteomes" id="UP000183417">
    <property type="component" value="Unassembled WGS sequence"/>
</dbReference>
<dbReference type="PANTHER" id="PTHR30204:SF69">
    <property type="entry name" value="MERR-FAMILY TRANSCRIPTIONAL REGULATOR"/>
    <property type="match status" value="1"/>
</dbReference>
<organism evidence="8 9">
    <name type="scientific">Delftia lacustris</name>
    <dbReference type="NCBI Taxonomy" id="558537"/>
    <lineage>
        <taxon>Bacteria</taxon>
        <taxon>Pseudomonadati</taxon>
        <taxon>Pseudomonadota</taxon>
        <taxon>Betaproteobacteria</taxon>
        <taxon>Burkholderiales</taxon>
        <taxon>Comamonadaceae</taxon>
        <taxon>Delftia</taxon>
    </lineage>
</organism>
<evidence type="ECO:0000313" key="8">
    <source>
        <dbReference type="EMBL" id="SDY19038.1"/>
    </source>
</evidence>
<keyword evidence="10" id="KW-1185">Reference proteome</keyword>
<reference evidence="8 9" key="1">
    <citation type="submission" date="2016-10" db="EMBL/GenBank/DDBJ databases">
        <authorList>
            <person name="de Groot N.N."/>
        </authorList>
    </citation>
    <scope>NUCLEOTIDE SEQUENCE [LARGE SCALE GENOMIC DNA]</scope>
    <source>
        <strain evidence="8 9">LMG 24775</strain>
    </source>
</reference>
<keyword evidence="3 8" id="KW-0238">DNA-binding</keyword>
<sequence length="129" mass="14556">MYIGELARRAGCSPKAVRLYESRGLLGAVARAGSYRVYGQQDLVLVQRIRQALGLGFRLDELHGLQRLDHADSWDALARLLRGRREQVQAQMQHLQGLQTQLAALERELLECRLEPADSRERACETAMA</sequence>
<dbReference type="SMART" id="SM00422">
    <property type="entry name" value="HTH_MERR"/>
    <property type="match status" value="1"/>
</dbReference>
<dbReference type="SUPFAM" id="SSF46955">
    <property type="entry name" value="Putative DNA-binding domain"/>
    <property type="match status" value="1"/>
</dbReference>
<dbReference type="EMBL" id="FNPE01000003">
    <property type="protein sequence ID" value="SDY19038.1"/>
    <property type="molecule type" value="Genomic_DNA"/>
</dbReference>
<dbReference type="RefSeq" id="WP_016447240.1">
    <property type="nucleotide sequence ID" value="NZ_CP065748.1"/>
</dbReference>
<dbReference type="AlphaFoldDB" id="A0A1H3HW37"/>
<dbReference type="KEGG" id="dla:I6G47_21645"/>
<evidence type="ECO:0000313" key="7">
    <source>
        <dbReference type="EMBL" id="QPS79603.1"/>
    </source>
</evidence>
<accession>A0A1H3HW37</accession>
<dbReference type="InterPro" id="IPR000551">
    <property type="entry name" value="MerR-type_HTH_dom"/>
</dbReference>
<protein>
    <submittedName>
        <fullName evidence="8">DNA-binding transcriptional regulator, MerR family</fullName>
    </submittedName>
    <submittedName>
        <fullName evidence="7">MerR family transcriptional regulator</fullName>
    </submittedName>
</protein>
<dbReference type="PROSITE" id="PS50937">
    <property type="entry name" value="HTH_MERR_2"/>
    <property type="match status" value="1"/>
</dbReference>
<evidence type="ECO:0000256" key="1">
    <source>
        <dbReference type="ARBA" id="ARBA00022491"/>
    </source>
</evidence>
<dbReference type="EMBL" id="CP065748">
    <property type="protein sequence ID" value="QPS79603.1"/>
    <property type="molecule type" value="Genomic_DNA"/>
</dbReference>
<evidence type="ECO:0000313" key="9">
    <source>
        <dbReference type="Proteomes" id="UP000183417"/>
    </source>
</evidence>
<dbReference type="Gene3D" id="1.10.1660.10">
    <property type="match status" value="1"/>
</dbReference>
<evidence type="ECO:0000256" key="2">
    <source>
        <dbReference type="ARBA" id="ARBA00023015"/>
    </source>
</evidence>